<organism evidence="2 3">
    <name type="scientific">Corallincola luteus</name>
    <dbReference type="NCBI Taxonomy" id="1775177"/>
    <lineage>
        <taxon>Bacteria</taxon>
        <taxon>Pseudomonadati</taxon>
        <taxon>Pseudomonadota</taxon>
        <taxon>Gammaproteobacteria</taxon>
        <taxon>Alteromonadales</taxon>
        <taxon>Psychromonadaceae</taxon>
        <taxon>Corallincola</taxon>
    </lineage>
</organism>
<gene>
    <name evidence="2" type="ORF">EZV61_04865</name>
</gene>
<dbReference type="EMBL" id="SJXE01000001">
    <property type="protein sequence ID" value="TCI05293.1"/>
    <property type="molecule type" value="Genomic_DNA"/>
</dbReference>
<keyword evidence="3" id="KW-1185">Reference proteome</keyword>
<dbReference type="RefSeq" id="WP_131414511.1">
    <property type="nucleotide sequence ID" value="NZ_SJXE01000001.1"/>
</dbReference>
<reference evidence="2 3" key="1">
    <citation type="submission" date="2019-02" db="EMBL/GenBank/DDBJ databases">
        <title>Corallincola luteus sp. nov., a marine bacterium isolated from surface sediment of Bohai Sea in China.</title>
        <authorList>
            <person name="Ren Q."/>
        </authorList>
    </citation>
    <scope>NUCLEOTIDE SEQUENCE [LARGE SCALE GENOMIC DNA]</scope>
    <source>
        <strain evidence="2 3">DASS28</strain>
    </source>
</reference>
<feature type="transmembrane region" description="Helical" evidence="1">
    <location>
        <begin position="108"/>
        <end position="129"/>
    </location>
</feature>
<proteinExistence type="predicted"/>
<sequence length="133" mass="14454">MKYLICLIGWLVLTPIVGQYHPAVANGMYDLLILVLGGLLAFLGYFLFKLGPTDTTHQSLSVGLSRTLGMVLLACCVVTIIASAQLAIAKPFALVCRYNPCDIGPHAWSTAIFAMAASPCFLLLSYQLIRYNK</sequence>
<accession>A0ABY2AS11</accession>
<protein>
    <submittedName>
        <fullName evidence="2">Uncharacterized protein</fullName>
    </submittedName>
</protein>
<feature type="transmembrane region" description="Helical" evidence="1">
    <location>
        <begin position="68"/>
        <end position="88"/>
    </location>
</feature>
<keyword evidence="1" id="KW-1133">Transmembrane helix</keyword>
<evidence type="ECO:0000313" key="2">
    <source>
        <dbReference type="EMBL" id="TCI05293.1"/>
    </source>
</evidence>
<evidence type="ECO:0000256" key="1">
    <source>
        <dbReference type="SAM" id="Phobius"/>
    </source>
</evidence>
<evidence type="ECO:0000313" key="3">
    <source>
        <dbReference type="Proteomes" id="UP000292554"/>
    </source>
</evidence>
<comment type="caution">
    <text evidence="2">The sequence shown here is derived from an EMBL/GenBank/DDBJ whole genome shotgun (WGS) entry which is preliminary data.</text>
</comment>
<keyword evidence="1" id="KW-0812">Transmembrane</keyword>
<dbReference type="Proteomes" id="UP000292554">
    <property type="component" value="Unassembled WGS sequence"/>
</dbReference>
<keyword evidence="1" id="KW-0472">Membrane</keyword>
<name>A0ABY2AS11_9GAMM</name>
<feature type="transmembrane region" description="Helical" evidence="1">
    <location>
        <begin position="28"/>
        <end position="48"/>
    </location>
</feature>